<dbReference type="AlphaFoldDB" id="A0A8J2KZ38"/>
<dbReference type="Proteomes" id="UP000708208">
    <property type="component" value="Unassembled WGS sequence"/>
</dbReference>
<protein>
    <submittedName>
        <fullName evidence="1">Uncharacterized protein</fullName>
    </submittedName>
</protein>
<accession>A0A8J2KZ38</accession>
<feature type="non-terminal residue" evidence="1">
    <location>
        <position position="1"/>
    </location>
</feature>
<gene>
    <name evidence="1" type="ORF">AFUS01_LOCUS34376</name>
</gene>
<sequence>NDLYIPVGLNWTTFKDLMLAALDKNPGNTEAGTFRIKLHHILTEIVPKKEVKFCFRQFVFRYGLC</sequence>
<organism evidence="1 2">
    <name type="scientific">Allacma fusca</name>
    <dbReference type="NCBI Taxonomy" id="39272"/>
    <lineage>
        <taxon>Eukaryota</taxon>
        <taxon>Metazoa</taxon>
        <taxon>Ecdysozoa</taxon>
        <taxon>Arthropoda</taxon>
        <taxon>Hexapoda</taxon>
        <taxon>Collembola</taxon>
        <taxon>Symphypleona</taxon>
        <taxon>Sminthuridae</taxon>
        <taxon>Allacma</taxon>
    </lineage>
</organism>
<name>A0A8J2KZ38_9HEXA</name>
<evidence type="ECO:0000313" key="2">
    <source>
        <dbReference type="Proteomes" id="UP000708208"/>
    </source>
</evidence>
<keyword evidence="2" id="KW-1185">Reference proteome</keyword>
<proteinExistence type="predicted"/>
<reference evidence="1" key="1">
    <citation type="submission" date="2021-06" db="EMBL/GenBank/DDBJ databases">
        <authorList>
            <person name="Hodson N. C."/>
            <person name="Mongue J. A."/>
            <person name="Jaron S. K."/>
        </authorList>
    </citation>
    <scope>NUCLEOTIDE SEQUENCE</scope>
</reference>
<dbReference type="EMBL" id="CAJVCH010532012">
    <property type="protein sequence ID" value="CAG7824206.1"/>
    <property type="molecule type" value="Genomic_DNA"/>
</dbReference>
<comment type="caution">
    <text evidence="1">The sequence shown here is derived from an EMBL/GenBank/DDBJ whole genome shotgun (WGS) entry which is preliminary data.</text>
</comment>
<evidence type="ECO:0000313" key="1">
    <source>
        <dbReference type="EMBL" id="CAG7824206.1"/>
    </source>
</evidence>